<gene>
    <name evidence="1" type="ORF">CACET_c00690</name>
</gene>
<accession>A0A0G3W6Q9</accession>
<keyword evidence="2" id="KW-1185">Reference proteome</keyword>
<dbReference type="EMBL" id="CP009687">
    <property type="protein sequence ID" value="AKL93587.1"/>
    <property type="molecule type" value="Genomic_DNA"/>
</dbReference>
<dbReference type="KEGG" id="cace:CACET_c00690"/>
<proteinExistence type="predicted"/>
<evidence type="ECO:0000313" key="2">
    <source>
        <dbReference type="Proteomes" id="UP000035704"/>
    </source>
</evidence>
<sequence length="56" mass="6645">MKNKITNLRTFLQAYNLKKSDVEISHMLDISIDEVKSHRKEVARNTMLTKIKQEKK</sequence>
<organism evidence="1 2">
    <name type="scientific">Clostridium aceticum</name>
    <dbReference type="NCBI Taxonomy" id="84022"/>
    <lineage>
        <taxon>Bacteria</taxon>
        <taxon>Bacillati</taxon>
        <taxon>Bacillota</taxon>
        <taxon>Clostridia</taxon>
        <taxon>Eubacteriales</taxon>
        <taxon>Clostridiaceae</taxon>
        <taxon>Clostridium</taxon>
    </lineage>
</organism>
<dbReference type="RefSeq" id="WP_161793672.1">
    <property type="nucleotide sequence ID" value="NZ_JYHU01000009.1"/>
</dbReference>
<reference evidence="1 2" key="1">
    <citation type="submission" date="2014-10" db="EMBL/GenBank/DDBJ databases">
        <title>Genome sequence of Clostridium aceticum DSM 1496.</title>
        <authorList>
            <person name="Poehlein A."/>
            <person name="Schiel-Bengelsdorf B."/>
            <person name="Gottschalk G."/>
            <person name="Duerre P."/>
            <person name="Daniel R."/>
        </authorList>
    </citation>
    <scope>NUCLEOTIDE SEQUENCE [LARGE SCALE GENOMIC DNA]</scope>
    <source>
        <strain evidence="1 2">DSM 1496</strain>
    </source>
</reference>
<dbReference type="Proteomes" id="UP000035704">
    <property type="component" value="Chromosome"/>
</dbReference>
<name>A0A0G3W6Q9_9CLOT</name>
<protein>
    <submittedName>
        <fullName evidence="1">Uncharacterized protein</fullName>
    </submittedName>
</protein>
<dbReference type="AlphaFoldDB" id="A0A0G3W6Q9"/>
<evidence type="ECO:0000313" key="1">
    <source>
        <dbReference type="EMBL" id="AKL93587.1"/>
    </source>
</evidence>
<dbReference type="PATRIC" id="fig|84022.6.peg.61"/>